<feature type="transmembrane region" description="Helical" evidence="1">
    <location>
        <begin position="243"/>
        <end position="261"/>
    </location>
</feature>
<keyword evidence="1" id="KW-0472">Membrane</keyword>
<dbReference type="AlphaFoldDB" id="A0A2W4WHM4"/>
<sequence length="327" mass="36922">MATPDWLAIVDDQITLHLSPTALKQIEQDSVFFADRQDSDDDIIYKLNSQELLQVLASSVGLTTLSQGAIIIWTYYTETNKNGNIGNSPNVRKSPILRTLININGNLSQKVSRDILKHPLGDRILKAHSFIVGQISRQFTTVIAEHIETKLRPFTIAVISMVTVFAWCEPLRKLGEKLHLPNAVIGNCWSIIIAAPITVLAIWWINSKLSFKLSSLPLFRGSFDRKFFQKLGKVLLTFLESRGLRIVAIAIIVVMLLGWLVSKVATNFAHFPIDGQLNRIIRTLESYAEPYLPIAIVSLRKLIVNNLGKIFLRNSFFVKLIFGRFIR</sequence>
<gene>
    <name evidence="2" type="ORF">DCF19_06470</name>
</gene>
<dbReference type="EMBL" id="QBML01000006">
    <property type="protein sequence ID" value="PZO42677.1"/>
    <property type="molecule type" value="Genomic_DNA"/>
</dbReference>
<organism evidence="2 3">
    <name type="scientific">Pseudanabaena frigida</name>
    <dbReference type="NCBI Taxonomy" id="945775"/>
    <lineage>
        <taxon>Bacteria</taxon>
        <taxon>Bacillati</taxon>
        <taxon>Cyanobacteriota</taxon>
        <taxon>Cyanophyceae</taxon>
        <taxon>Pseudanabaenales</taxon>
        <taxon>Pseudanabaenaceae</taxon>
        <taxon>Pseudanabaena</taxon>
    </lineage>
</organism>
<keyword evidence="1" id="KW-1133">Transmembrane helix</keyword>
<dbReference type="Proteomes" id="UP000249467">
    <property type="component" value="Unassembled WGS sequence"/>
</dbReference>
<accession>A0A2W4WHM4</accession>
<reference evidence="2 3" key="1">
    <citation type="submission" date="2018-04" db="EMBL/GenBank/DDBJ databases">
        <authorList>
            <person name="Go L.Y."/>
            <person name="Mitchell J.A."/>
        </authorList>
    </citation>
    <scope>NUCLEOTIDE SEQUENCE [LARGE SCALE GENOMIC DNA]</scope>
    <source>
        <strain evidence="2">ULC066bin1</strain>
    </source>
</reference>
<evidence type="ECO:0000313" key="3">
    <source>
        <dbReference type="Proteomes" id="UP000249467"/>
    </source>
</evidence>
<comment type="caution">
    <text evidence="2">The sequence shown here is derived from an EMBL/GenBank/DDBJ whole genome shotgun (WGS) entry which is preliminary data.</text>
</comment>
<feature type="transmembrane region" description="Helical" evidence="1">
    <location>
        <begin position="180"/>
        <end position="205"/>
    </location>
</feature>
<proteinExistence type="predicted"/>
<reference evidence="2 3" key="2">
    <citation type="submission" date="2018-06" db="EMBL/GenBank/DDBJ databases">
        <title>Metagenomic assembly of (sub)arctic Cyanobacteria and their associated microbiome from non-axenic cultures.</title>
        <authorList>
            <person name="Baurain D."/>
        </authorList>
    </citation>
    <scope>NUCLEOTIDE SEQUENCE [LARGE SCALE GENOMIC DNA]</scope>
    <source>
        <strain evidence="2">ULC066bin1</strain>
    </source>
</reference>
<keyword evidence="1" id="KW-0812">Transmembrane</keyword>
<protein>
    <submittedName>
        <fullName evidence="2">Uncharacterized protein</fullName>
    </submittedName>
</protein>
<evidence type="ECO:0000256" key="1">
    <source>
        <dbReference type="SAM" id="Phobius"/>
    </source>
</evidence>
<evidence type="ECO:0000313" key="2">
    <source>
        <dbReference type="EMBL" id="PZO42677.1"/>
    </source>
</evidence>
<name>A0A2W4WHM4_9CYAN</name>